<dbReference type="Pfam" id="PF12277">
    <property type="entry name" value="DUF3618"/>
    <property type="match status" value="1"/>
</dbReference>
<dbReference type="Proteomes" id="UP000252770">
    <property type="component" value="Unassembled WGS sequence"/>
</dbReference>
<accession>A0A367YU86</accession>
<organism evidence="2 3">
    <name type="scientific">Desertihabitans brevis</name>
    <dbReference type="NCBI Taxonomy" id="2268447"/>
    <lineage>
        <taxon>Bacteria</taxon>
        <taxon>Bacillati</taxon>
        <taxon>Actinomycetota</taxon>
        <taxon>Actinomycetes</taxon>
        <taxon>Propionibacteriales</taxon>
        <taxon>Propionibacteriaceae</taxon>
        <taxon>Desertihabitans</taxon>
    </lineage>
</organism>
<keyword evidence="1" id="KW-1133">Transmembrane helix</keyword>
<evidence type="ECO:0000256" key="1">
    <source>
        <dbReference type="SAM" id="Phobius"/>
    </source>
</evidence>
<keyword evidence="1" id="KW-0472">Membrane</keyword>
<dbReference type="RefSeq" id="WP_114126945.1">
    <property type="nucleotide sequence ID" value="NZ_QOUI01000007.1"/>
</dbReference>
<dbReference type="AlphaFoldDB" id="A0A367YU86"/>
<protein>
    <submittedName>
        <fullName evidence="2">DUF3618 domain-containing protein</fullName>
    </submittedName>
</protein>
<evidence type="ECO:0000313" key="3">
    <source>
        <dbReference type="Proteomes" id="UP000252770"/>
    </source>
</evidence>
<reference evidence="2 3" key="1">
    <citation type="submission" date="2018-07" db="EMBL/GenBank/DDBJ databases">
        <title>Desertimonas flava gen. nov. sp. nov.</title>
        <authorList>
            <person name="Liu S."/>
        </authorList>
    </citation>
    <scope>NUCLEOTIDE SEQUENCE [LARGE SCALE GENOMIC DNA]</scope>
    <source>
        <strain evidence="2 3">16Sb5-5</strain>
    </source>
</reference>
<dbReference type="InterPro" id="IPR022062">
    <property type="entry name" value="DUF3618"/>
</dbReference>
<feature type="transmembrane region" description="Helical" evidence="1">
    <location>
        <begin position="75"/>
        <end position="92"/>
    </location>
</feature>
<gene>
    <name evidence="2" type="ORF">DT076_12105</name>
</gene>
<keyword evidence="3" id="KW-1185">Reference proteome</keyword>
<proteinExistence type="predicted"/>
<keyword evidence="1" id="KW-0812">Transmembrane</keyword>
<dbReference type="EMBL" id="QOUI01000007">
    <property type="protein sequence ID" value="RCK69089.1"/>
    <property type="molecule type" value="Genomic_DNA"/>
</dbReference>
<evidence type="ECO:0000313" key="2">
    <source>
        <dbReference type="EMBL" id="RCK69089.1"/>
    </source>
</evidence>
<comment type="caution">
    <text evidence="2">The sequence shown here is derived from an EMBL/GenBank/DDBJ whole genome shotgun (WGS) entry which is preliminary data.</text>
</comment>
<sequence length="99" mass="11157">MAKEKQPRITIDEARAQVAAARARVAEDVRELVDDVHPKRVVQRSVDEAKAQARAELDQAASHVKDEHGWRWDRIALIGGAVAGVVTFVLVLRRLTRRR</sequence>
<name>A0A367YU86_9ACTN</name>